<dbReference type="AlphaFoldDB" id="Q1UZN4"/>
<proteinExistence type="predicted"/>
<dbReference type="Proteomes" id="UP000005306">
    <property type="component" value="Unassembled WGS sequence"/>
</dbReference>
<gene>
    <name evidence="2" type="ORF">PU1002_00505</name>
</gene>
<dbReference type="NCBIfam" id="NF005316">
    <property type="entry name" value="PRK06850.1"/>
    <property type="match status" value="1"/>
</dbReference>
<dbReference type="HOGENOM" id="CLU_027799_2_1_5"/>
<dbReference type="NCBIfam" id="TIGR03183">
    <property type="entry name" value="DNA_S_dndC"/>
    <property type="match status" value="1"/>
</dbReference>
<dbReference type="Gene3D" id="3.40.50.620">
    <property type="entry name" value="HUPs"/>
    <property type="match status" value="1"/>
</dbReference>
<dbReference type="InterPro" id="IPR050128">
    <property type="entry name" value="Sulfate_adenylyltrnsfr_sub2"/>
</dbReference>
<dbReference type="InterPro" id="IPR017598">
    <property type="entry name" value="SulphurTrfase_DndC"/>
</dbReference>
<evidence type="ECO:0000313" key="3">
    <source>
        <dbReference type="Proteomes" id="UP000005306"/>
    </source>
</evidence>
<dbReference type="InterPro" id="IPR014729">
    <property type="entry name" value="Rossmann-like_a/b/a_fold"/>
</dbReference>
<evidence type="ECO:0000259" key="1">
    <source>
        <dbReference type="Pfam" id="PF01507"/>
    </source>
</evidence>
<dbReference type="GO" id="GO:0003824">
    <property type="term" value="F:catalytic activity"/>
    <property type="evidence" value="ECO:0007669"/>
    <property type="project" value="InterPro"/>
</dbReference>
<dbReference type="InterPro" id="IPR002500">
    <property type="entry name" value="PAPS_reduct_dom"/>
</dbReference>
<comment type="caution">
    <text evidence="2">The sequence shown here is derived from an EMBL/GenBank/DDBJ whole genome shotgun (WGS) entry which is preliminary data.</text>
</comment>
<dbReference type="Pfam" id="PF01507">
    <property type="entry name" value="PAPS_reduct"/>
    <property type="match status" value="1"/>
</dbReference>
<dbReference type="SUPFAM" id="SSF52402">
    <property type="entry name" value="Adenine nucleotide alpha hydrolases-like"/>
    <property type="match status" value="1"/>
</dbReference>
<evidence type="ECO:0000313" key="2">
    <source>
        <dbReference type="EMBL" id="EAS84157.1"/>
    </source>
</evidence>
<sequence>MENKKKSFFDEVGFKPTITKLVDLIAKLYLEDENPWVVGYSGGKDSSACLQLMWRVLEKIKSENKVIKPLYVITTDTLVENPIVATWVKSSLDLLRDKAKDNGLPIFPSLLTPNIEETFWVNLIGKGYPAPNTKFRWCTERMKIRPSDRFLRKLSNESGEAVIVLGTRKAESSNRAQSISRFEKEATRQNFQPHVNLSNVSSFLPIKDWTNDDVWLYLLQDQSPWGINNKDLLTMYQGATDGGECPLVVDTSTPSCGDSRFGCWVCTLVKQDKSMSAMVQNDSEKSWMEPLLQLRNDLTEKDFEKRDFRRLTGHVQLMPNDDERTVPGPYTKSTRKNWLERLLQAQNKIRQNKKLPEELKKIKLITQEELDQIRKIWFYEKLETDDVLPSICEKEAKGEYHFEALEDSHVFNHEILQLLKDTCGDDEMIFEIARGLLEVERKHFKSNRRTGLFDEFENIFKKSFYKDKTDAIEYAKEKRKIKSQGEKQLPLINN</sequence>
<dbReference type="RefSeq" id="WP_006996744.1">
    <property type="nucleotide sequence ID" value="NZ_CH724130.1"/>
</dbReference>
<dbReference type="EMBL" id="AAPV01000002">
    <property type="protein sequence ID" value="EAS84157.1"/>
    <property type="molecule type" value="Genomic_DNA"/>
</dbReference>
<organism evidence="2 3">
    <name type="scientific">Pelagibacter ubique (strain HTCC1002)</name>
    <dbReference type="NCBI Taxonomy" id="314261"/>
    <lineage>
        <taxon>Bacteria</taxon>
        <taxon>Pseudomonadati</taxon>
        <taxon>Pseudomonadota</taxon>
        <taxon>Alphaproteobacteria</taxon>
        <taxon>Candidatus Pelagibacterales</taxon>
        <taxon>Candidatus Pelagibacteraceae</taxon>
        <taxon>Candidatus Pelagibacter</taxon>
    </lineage>
</organism>
<feature type="domain" description="Phosphoadenosine phosphosulphate reductase" evidence="1">
    <location>
        <begin position="37"/>
        <end position="224"/>
    </location>
</feature>
<name>Q1UZN4_PELU1</name>
<dbReference type="PANTHER" id="PTHR43196">
    <property type="entry name" value="SULFATE ADENYLYLTRANSFERASE SUBUNIT 2"/>
    <property type="match status" value="1"/>
</dbReference>
<accession>Q1UZN4</accession>
<dbReference type="PANTHER" id="PTHR43196:SF2">
    <property type="entry name" value="PHOSPHOADENOSINE PHOSPHOSULFATE REDUCTASE"/>
    <property type="match status" value="1"/>
</dbReference>
<protein>
    <recommendedName>
        <fullName evidence="1">Phosphoadenosine phosphosulphate reductase domain-containing protein</fullName>
    </recommendedName>
</protein>
<reference evidence="2 3" key="1">
    <citation type="submission" date="2006-04" db="EMBL/GenBank/DDBJ databases">
        <authorList>
            <person name="Giovannoni S.J."/>
            <person name="Cho J.-C."/>
            <person name="Ferriera S."/>
            <person name="Johnson J."/>
            <person name="Kravitz S."/>
            <person name="Halpern A."/>
            <person name="Remington K."/>
            <person name="Beeson K."/>
            <person name="Tran B."/>
            <person name="Rogers Y.-H."/>
            <person name="Friedman R."/>
            <person name="Venter J.C."/>
        </authorList>
    </citation>
    <scope>NUCLEOTIDE SEQUENCE [LARGE SCALE GENOMIC DNA]</scope>
    <source>
        <strain evidence="2 3">HTCC1002</strain>
    </source>
</reference>